<evidence type="ECO:0000313" key="14">
    <source>
        <dbReference type="Proteomes" id="UP000596827"/>
    </source>
</evidence>
<feature type="domain" description="Histidine kinase" evidence="9">
    <location>
        <begin position="292"/>
        <end position="502"/>
    </location>
</feature>
<name>A0A923MBA1_9BURK</name>
<evidence type="ECO:0000256" key="3">
    <source>
        <dbReference type="ARBA" id="ARBA00022553"/>
    </source>
</evidence>
<reference evidence="13" key="1">
    <citation type="submission" date="2020-08" db="EMBL/GenBank/DDBJ databases">
        <title>Ramlibacter sp. GTP1 16S ribosomal RNA gene genome sequencing and assembly.</title>
        <authorList>
            <person name="Kang M."/>
        </authorList>
    </citation>
    <scope>NUCLEOTIDE SEQUENCE</scope>
    <source>
        <strain evidence="13">GTP1</strain>
    </source>
</reference>
<dbReference type="SMART" id="SM00448">
    <property type="entry name" value="REC"/>
    <property type="match status" value="1"/>
</dbReference>
<evidence type="ECO:0000259" key="10">
    <source>
        <dbReference type="PROSITE" id="PS50110"/>
    </source>
</evidence>
<feature type="domain" description="PAS" evidence="11">
    <location>
        <begin position="147"/>
        <end position="207"/>
    </location>
</feature>
<dbReference type="AlphaFoldDB" id="A0A923MBA1"/>
<dbReference type="Pfam" id="PF00512">
    <property type="entry name" value="HisKA"/>
    <property type="match status" value="1"/>
</dbReference>
<feature type="coiled-coil region" evidence="8">
    <location>
        <begin position="327"/>
        <end position="354"/>
    </location>
</feature>
<dbReference type="GO" id="GO:0016020">
    <property type="term" value="C:membrane"/>
    <property type="evidence" value="ECO:0007669"/>
    <property type="project" value="UniProtKB-SubCell"/>
</dbReference>
<feature type="domain" description="PAC" evidence="12">
    <location>
        <begin position="212"/>
        <end position="264"/>
    </location>
</feature>
<feature type="modified residue" description="4-aspartylphosphate" evidence="7">
    <location>
        <position position="57"/>
    </location>
</feature>
<evidence type="ECO:0000256" key="7">
    <source>
        <dbReference type="PROSITE-ProRule" id="PRU00169"/>
    </source>
</evidence>
<dbReference type="NCBIfam" id="TIGR00229">
    <property type="entry name" value="sensory_box"/>
    <property type="match status" value="1"/>
</dbReference>
<evidence type="ECO:0000256" key="4">
    <source>
        <dbReference type="ARBA" id="ARBA00022679"/>
    </source>
</evidence>
<dbReference type="Proteomes" id="UP000596827">
    <property type="component" value="Unassembled WGS sequence"/>
</dbReference>
<protein>
    <recommendedName>
        <fullName evidence="2">histidine kinase</fullName>
        <ecNumber evidence="2">2.7.13.3</ecNumber>
    </recommendedName>
</protein>
<dbReference type="SUPFAM" id="SSF55874">
    <property type="entry name" value="ATPase domain of HSP90 chaperone/DNA topoisomerase II/histidine kinase"/>
    <property type="match status" value="1"/>
</dbReference>
<dbReference type="PANTHER" id="PTHR42878:SF15">
    <property type="entry name" value="BACTERIOPHYTOCHROME"/>
    <property type="match status" value="1"/>
</dbReference>
<dbReference type="Gene3D" id="3.30.450.20">
    <property type="entry name" value="PAS domain"/>
    <property type="match status" value="1"/>
</dbReference>
<dbReference type="Gene3D" id="3.40.50.2300">
    <property type="match status" value="1"/>
</dbReference>
<dbReference type="InterPro" id="IPR000014">
    <property type="entry name" value="PAS"/>
</dbReference>
<dbReference type="PRINTS" id="PR00344">
    <property type="entry name" value="BCTRLSENSOR"/>
</dbReference>
<proteinExistence type="predicted"/>
<dbReference type="InterPro" id="IPR036890">
    <property type="entry name" value="HATPase_C_sf"/>
</dbReference>
<dbReference type="InterPro" id="IPR001789">
    <property type="entry name" value="Sig_transdc_resp-reg_receiver"/>
</dbReference>
<dbReference type="SUPFAM" id="SSF47384">
    <property type="entry name" value="Homodimeric domain of signal transducing histidine kinase"/>
    <property type="match status" value="1"/>
</dbReference>
<feature type="domain" description="Response regulatory" evidence="10">
    <location>
        <begin position="7"/>
        <end position="122"/>
    </location>
</feature>
<dbReference type="Pfam" id="PF02518">
    <property type="entry name" value="HATPase_c"/>
    <property type="match status" value="1"/>
</dbReference>
<dbReference type="GO" id="GO:0006355">
    <property type="term" value="P:regulation of DNA-templated transcription"/>
    <property type="evidence" value="ECO:0007669"/>
    <property type="project" value="InterPro"/>
</dbReference>
<dbReference type="EC" id="2.7.13.3" evidence="2"/>
<dbReference type="Gene3D" id="3.30.565.10">
    <property type="entry name" value="Histidine kinase-like ATPase, C-terminal domain"/>
    <property type="match status" value="1"/>
</dbReference>
<dbReference type="PROSITE" id="PS50113">
    <property type="entry name" value="PAC"/>
    <property type="match status" value="1"/>
</dbReference>
<evidence type="ECO:0000259" key="9">
    <source>
        <dbReference type="PROSITE" id="PS50109"/>
    </source>
</evidence>
<dbReference type="SMART" id="SM00387">
    <property type="entry name" value="HATPase_c"/>
    <property type="match status" value="1"/>
</dbReference>
<evidence type="ECO:0000256" key="6">
    <source>
        <dbReference type="ARBA" id="ARBA00023136"/>
    </source>
</evidence>
<dbReference type="InterPro" id="IPR035965">
    <property type="entry name" value="PAS-like_dom_sf"/>
</dbReference>
<dbReference type="InterPro" id="IPR003661">
    <property type="entry name" value="HisK_dim/P_dom"/>
</dbReference>
<dbReference type="GO" id="GO:0007234">
    <property type="term" value="P:osmosensory signaling via phosphorelay pathway"/>
    <property type="evidence" value="ECO:0007669"/>
    <property type="project" value="TreeGrafter"/>
</dbReference>
<dbReference type="InterPro" id="IPR003594">
    <property type="entry name" value="HATPase_dom"/>
</dbReference>
<sequence length="502" mass="53533">MDMRRQKVLVVEDELVVAEDLKDRLERMGFEVVGSTDDAQEAIALASSARPDVVLMDIMLHGHADGIEAAEAIADRCGIPVIFLTAHSDSATLARATQAGPAGYVVKPFQDDQVRAAIVTAGARVRLQRRSQLAASWLGAAMGCLGDALVATDGAGAIVLMNQAAQALTGWTQQEAVGRPCSEVIRLARNGGGEPVEDPATRALRSGSATRVGDDTELVRRNGERILVDESASCVVDEDGAVTAAVVVLVDASRRGQALARARALETQVACLSQQAEREIDERLRLEVVAGAVSHDLRAPLSAINGFSEALSQRYGTALDAAGRHFLQRLRQNAEQMTDMMEEYLTLLREARERPLADAPVDMRALAAGVLEAARATLPGGSIRVGALPAVRGDEALLRRLLATLVRNASNLACEADRPAVELGATTADPLHTFYVRDNGRGFDVTRRLFDPFQRGYGGDQPPAAGLELAIARRIVLQHGGTLWAESEPGRGATFFFTLPAA</sequence>
<evidence type="ECO:0000259" key="11">
    <source>
        <dbReference type="PROSITE" id="PS50112"/>
    </source>
</evidence>
<dbReference type="Pfam" id="PF00989">
    <property type="entry name" value="PAS"/>
    <property type="match status" value="1"/>
</dbReference>
<dbReference type="RefSeq" id="WP_187084145.1">
    <property type="nucleotide sequence ID" value="NZ_JACORU010000012.1"/>
</dbReference>
<accession>A0A923MBA1</accession>
<dbReference type="InterPro" id="IPR005467">
    <property type="entry name" value="His_kinase_dom"/>
</dbReference>
<evidence type="ECO:0000256" key="5">
    <source>
        <dbReference type="ARBA" id="ARBA00022777"/>
    </source>
</evidence>
<keyword evidence="5" id="KW-0418">Kinase</keyword>
<dbReference type="PROSITE" id="PS50110">
    <property type="entry name" value="RESPONSE_REGULATORY"/>
    <property type="match status" value="1"/>
</dbReference>
<dbReference type="InterPro" id="IPR036097">
    <property type="entry name" value="HisK_dim/P_sf"/>
</dbReference>
<dbReference type="InterPro" id="IPR011006">
    <property type="entry name" value="CheY-like_superfamily"/>
</dbReference>
<dbReference type="CDD" id="cd17534">
    <property type="entry name" value="REC_DC-like"/>
    <property type="match status" value="1"/>
</dbReference>
<dbReference type="PROSITE" id="PS50109">
    <property type="entry name" value="HIS_KIN"/>
    <property type="match status" value="1"/>
</dbReference>
<dbReference type="SUPFAM" id="SSF52172">
    <property type="entry name" value="CheY-like"/>
    <property type="match status" value="1"/>
</dbReference>
<dbReference type="Pfam" id="PF00072">
    <property type="entry name" value="Response_reg"/>
    <property type="match status" value="1"/>
</dbReference>
<dbReference type="GO" id="GO:0000155">
    <property type="term" value="F:phosphorelay sensor kinase activity"/>
    <property type="evidence" value="ECO:0007669"/>
    <property type="project" value="InterPro"/>
</dbReference>
<evidence type="ECO:0000256" key="2">
    <source>
        <dbReference type="ARBA" id="ARBA00012438"/>
    </source>
</evidence>
<dbReference type="SMART" id="SM00388">
    <property type="entry name" value="HisKA"/>
    <property type="match status" value="1"/>
</dbReference>
<evidence type="ECO:0000313" key="13">
    <source>
        <dbReference type="EMBL" id="MBC5767652.1"/>
    </source>
</evidence>
<dbReference type="CDD" id="cd00082">
    <property type="entry name" value="HisKA"/>
    <property type="match status" value="1"/>
</dbReference>
<dbReference type="SMART" id="SM00091">
    <property type="entry name" value="PAS"/>
    <property type="match status" value="1"/>
</dbReference>
<dbReference type="Gene3D" id="1.10.287.130">
    <property type="match status" value="1"/>
</dbReference>
<dbReference type="GO" id="GO:0000156">
    <property type="term" value="F:phosphorelay response regulator activity"/>
    <property type="evidence" value="ECO:0007669"/>
    <property type="project" value="TreeGrafter"/>
</dbReference>
<dbReference type="CDD" id="cd00130">
    <property type="entry name" value="PAS"/>
    <property type="match status" value="1"/>
</dbReference>
<keyword evidence="14" id="KW-1185">Reference proteome</keyword>
<dbReference type="PANTHER" id="PTHR42878">
    <property type="entry name" value="TWO-COMPONENT HISTIDINE KINASE"/>
    <property type="match status" value="1"/>
</dbReference>
<dbReference type="GO" id="GO:0030295">
    <property type="term" value="F:protein kinase activator activity"/>
    <property type="evidence" value="ECO:0007669"/>
    <property type="project" value="TreeGrafter"/>
</dbReference>
<evidence type="ECO:0000256" key="1">
    <source>
        <dbReference type="ARBA" id="ARBA00000085"/>
    </source>
</evidence>
<comment type="caution">
    <text evidence="13">The sequence shown here is derived from an EMBL/GenBank/DDBJ whole genome shotgun (WGS) entry which is preliminary data.</text>
</comment>
<evidence type="ECO:0000259" key="12">
    <source>
        <dbReference type="PROSITE" id="PS50113"/>
    </source>
</evidence>
<dbReference type="InterPro" id="IPR013767">
    <property type="entry name" value="PAS_fold"/>
</dbReference>
<keyword evidence="8" id="KW-0175">Coiled coil</keyword>
<keyword evidence="4" id="KW-0808">Transferase</keyword>
<evidence type="ECO:0000256" key="8">
    <source>
        <dbReference type="SAM" id="Coils"/>
    </source>
</evidence>
<organism evidence="13 14">
    <name type="scientific">Ramlibacter albus</name>
    <dbReference type="NCBI Taxonomy" id="2079448"/>
    <lineage>
        <taxon>Bacteria</taxon>
        <taxon>Pseudomonadati</taxon>
        <taxon>Pseudomonadota</taxon>
        <taxon>Betaproteobacteria</taxon>
        <taxon>Burkholderiales</taxon>
        <taxon>Comamonadaceae</taxon>
        <taxon>Ramlibacter</taxon>
    </lineage>
</organism>
<dbReference type="EMBL" id="JACORU010000012">
    <property type="protein sequence ID" value="MBC5767652.1"/>
    <property type="molecule type" value="Genomic_DNA"/>
</dbReference>
<keyword evidence="6" id="KW-0472">Membrane</keyword>
<dbReference type="PROSITE" id="PS50112">
    <property type="entry name" value="PAS"/>
    <property type="match status" value="1"/>
</dbReference>
<comment type="catalytic activity">
    <reaction evidence="1">
        <text>ATP + protein L-histidine = ADP + protein N-phospho-L-histidine.</text>
        <dbReference type="EC" id="2.7.13.3"/>
    </reaction>
</comment>
<dbReference type="InterPro" id="IPR004358">
    <property type="entry name" value="Sig_transdc_His_kin-like_C"/>
</dbReference>
<dbReference type="SUPFAM" id="SSF55785">
    <property type="entry name" value="PYP-like sensor domain (PAS domain)"/>
    <property type="match status" value="1"/>
</dbReference>
<gene>
    <name evidence="13" type="ORF">H8R02_24515</name>
</gene>
<dbReference type="InterPro" id="IPR050351">
    <property type="entry name" value="BphY/WalK/GraS-like"/>
</dbReference>
<keyword evidence="3 7" id="KW-0597">Phosphoprotein</keyword>
<dbReference type="InterPro" id="IPR000700">
    <property type="entry name" value="PAS-assoc_C"/>
</dbReference>